<keyword evidence="2" id="KW-1185">Reference proteome</keyword>
<dbReference type="EMBL" id="CP060636">
    <property type="protein sequence ID" value="QNM11131.1"/>
    <property type="molecule type" value="Genomic_DNA"/>
</dbReference>
<protein>
    <submittedName>
        <fullName evidence="1">C_GCAxxG_C_C family protein</fullName>
    </submittedName>
</protein>
<organism evidence="1 2">
    <name type="scientific">[Eubacterium] hominis</name>
    <dbReference type="NCBI Taxonomy" id="2764325"/>
    <lineage>
        <taxon>Bacteria</taxon>
        <taxon>Bacillati</taxon>
        <taxon>Bacillota</taxon>
        <taxon>Erysipelotrichia</taxon>
        <taxon>Erysipelotrichales</taxon>
        <taxon>Erysipelotrichaceae</taxon>
        <taxon>Amedibacillus</taxon>
    </lineage>
</organism>
<gene>
    <name evidence="1" type="ORF">H9Q80_12775</name>
</gene>
<dbReference type="InterPro" id="IPR010181">
    <property type="entry name" value="CGCAxxGCC_motif"/>
</dbReference>
<dbReference type="KEGG" id="ehn:H9Q80_12775"/>
<evidence type="ECO:0000313" key="2">
    <source>
        <dbReference type="Proteomes" id="UP000515856"/>
    </source>
</evidence>
<accession>A0A7G9GJZ9</accession>
<sequence>MKSRVEDALNRHKNGYNCCQSVVCTYADLLGMDEKTAFRVSEAFGLGIAKRYEMCGSVCGMMMLAGLENSDGELKNPKTKQSTFTLGHDMCRVFEEWNSSCECNVLRGSDGVTDRIRSCRGCVADCARIVEYMLFPNTFEPYKPRDPKE</sequence>
<dbReference type="Proteomes" id="UP000515856">
    <property type="component" value="Chromosome"/>
</dbReference>
<evidence type="ECO:0000313" key="1">
    <source>
        <dbReference type="EMBL" id="QNM11131.1"/>
    </source>
</evidence>
<reference evidence="1 2" key="1">
    <citation type="submission" date="2020-08" db="EMBL/GenBank/DDBJ databases">
        <authorList>
            <person name="Liu C."/>
            <person name="Sun Q."/>
        </authorList>
    </citation>
    <scope>NUCLEOTIDE SEQUENCE [LARGE SCALE GENOMIC DNA]</scope>
    <source>
        <strain evidence="1 2">NSJ-61</strain>
    </source>
</reference>
<dbReference type="AlphaFoldDB" id="A0A7G9GJZ9"/>
<name>A0A7G9GJZ9_9FIRM</name>
<dbReference type="RefSeq" id="WP_117453940.1">
    <property type="nucleotide sequence ID" value="NZ_CP060636.1"/>
</dbReference>
<dbReference type="Pfam" id="PF09719">
    <property type="entry name" value="C_GCAxxG_C_C"/>
    <property type="match status" value="1"/>
</dbReference>
<proteinExistence type="predicted"/>